<accession>A0ABP7WTV3</accession>
<proteinExistence type="predicted"/>
<protein>
    <submittedName>
        <fullName evidence="1">Uncharacterized protein</fullName>
    </submittedName>
</protein>
<reference evidence="2" key="1">
    <citation type="journal article" date="2019" name="Int. J. Syst. Evol. Microbiol.">
        <title>The Global Catalogue of Microorganisms (GCM) 10K type strain sequencing project: providing services to taxonomists for standard genome sequencing and annotation.</title>
        <authorList>
            <consortium name="The Broad Institute Genomics Platform"/>
            <consortium name="The Broad Institute Genome Sequencing Center for Infectious Disease"/>
            <person name="Wu L."/>
            <person name="Ma J."/>
        </authorList>
    </citation>
    <scope>NUCLEOTIDE SEQUENCE [LARGE SCALE GENOMIC DNA]</scope>
    <source>
        <strain evidence="2">JCM 16702</strain>
    </source>
</reference>
<gene>
    <name evidence="1" type="ORF">GCM10022214_70630</name>
</gene>
<comment type="caution">
    <text evidence="1">The sequence shown here is derived from an EMBL/GenBank/DDBJ whole genome shotgun (WGS) entry which is preliminary data.</text>
</comment>
<name>A0ABP7WTV3_9ACTN</name>
<evidence type="ECO:0000313" key="2">
    <source>
        <dbReference type="Proteomes" id="UP001500683"/>
    </source>
</evidence>
<dbReference type="Proteomes" id="UP001500683">
    <property type="component" value="Unassembled WGS sequence"/>
</dbReference>
<dbReference type="RefSeq" id="WP_344956257.1">
    <property type="nucleotide sequence ID" value="NZ_BAAAZG010000055.1"/>
</dbReference>
<evidence type="ECO:0000313" key="1">
    <source>
        <dbReference type="EMBL" id="GAA4096720.1"/>
    </source>
</evidence>
<keyword evidence="2" id="KW-1185">Reference proteome</keyword>
<dbReference type="EMBL" id="BAAAZG010000055">
    <property type="protein sequence ID" value="GAA4096720.1"/>
    <property type="molecule type" value="Genomic_DNA"/>
</dbReference>
<organism evidence="1 2">
    <name type="scientific">Actinomadura miaoliensis</name>
    <dbReference type="NCBI Taxonomy" id="430685"/>
    <lineage>
        <taxon>Bacteria</taxon>
        <taxon>Bacillati</taxon>
        <taxon>Actinomycetota</taxon>
        <taxon>Actinomycetes</taxon>
        <taxon>Streptosporangiales</taxon>
        <taxon>Thermomonosporaceae</taxon>
        <taxon>Actinomadura</taxon>
    </lineage>
</organism>
<sequence>MTRSQDRPNMVLLTVNGRDMGLIHRSVLDRVAEIADRLGCRGAMALGGPPASFAGADVARLRRDLDQVIAFADAARRTGWTLGDIAVAPGEQPEPVLDTPQGRLWAHPVRGFELHGADGVRRVTELAEPRGTARRTPLARLITPLAEAAARAQVLEVHQREHRALNT</sequence>